<dbReference type="InParanoid" id="D6Z6A5"/>
<dbReference type="PANTHER" id="PTHR47738:SF1">
    <property type="entry name" value="NITROGEN REGULATORY PROTEIN"/>
    <property type="match status" value="1"/>
</dbReference>
<dbReference type="Pfam" id="PF00359">
    <property type="entry name" value="PTS_EIIA_2"/>
    <property type="match status" value="1"/>
</dbReference>
<dbReference type="PROSITE" id="PS00372">
    <property type="entry name" value="PTS_EIIA_TYPE_2_HIS"/>
    <property type="match status" value="1"/>
</dbReference>
<evidence type="ECO:0000313" key="2">
    <source>
        <dbReference type="EMBL" id="ADH86870.1"/>
    </source>
</evidence>
<dbReference type="SUPFAM" id="SSF55804">
    <property type="entry name" value="Phoshotransferase/anion transport protein"/>
    <property type="match status" value="1"/>
</dbReference>
<dbReference type="InterPro" id="IPR002178">
    <property type="entry name" value="PTS_EIIA_type-2_dom"/>
</dbReference>
<evidence type="ECO:0000259" key="1">
    <source>
        <dbReference type="PROSITE" id="PS51094"/>
    </source>
</evidence>
<dbReference type="HOGENOM" id="CLU_072531_5_2_7"/>
<keyword evidence="3" id="KW-1185">Reference proteome</keyword>
<dbReference type="Proteomes" id="UP000001508">
    <property type="component" value="Chromosome"/>
</dbReference>
<organism evidence="2 3">
    <name type="scientific">Desulfurivibrio alkaliphilus (strain DSM 19089 / UNIQEM U267 / AHT2)</name>
    <dbReference type="NCBI Taxonomy" id="589865"/>
    <lineage>
        <taxon>Bacteria</taxon>
        <taxon>Pseudomonadati</taxon>
        <taxon>Thermodesulfobacteriota</taxon>
        <taxon>Desulfobulbia</taxon>
        <taxon>Desulfobulbales</taxon>
        <taxon>Desulfobulbaceae</taxon>
        <taxon>Desulfurivibrio</taxon>
    </lineage>
</organism>
<dbReference type="OrthoDB" id="95460at2"/>
<dbReference type="FunCoup" id="D6Z6A5">
    <property type="interactions" value="150"/>
</dbReference>
<dbReference type="eggNOG" id="COG1762">
    <property type="taxonomic scope" value="Bacteria"/>
</dbReference>
<dbReference type="CDD" id="cd00211">
    <property type="entry name" value="PTS_IIA_fru"/>
    <property type="match status" value="1"/>
</dbReference>
<feature type="domain" description="PTS EIIA type-2" evidence="1">
    <location>
        <begin position="2"/>
        <end position="146"/>
    </location>
</feature>
<proteinExistence type="predicted"/>
<dbReference type="PROSITE" id="PS51094">
    <property type="entry name" value="PTS_EIIA_TYPE_2"/>
    <property type="match status" value="1"/>
</dbReference>
<dbReference type="Gene3D" id="3.40.930.10">
    <property type="entry name" value="Mannitol-specific EII, Chain A"/>
    <property type="match status" value="1"/>
</dbReference>
<sequence length="155" mass="16925">MNAIEQIVIITELKATGKKEVLRELAAAAVEQHPGLELEGLCAILEEREELGSTGIGDGVAIPHGKVPELAEMVMVFGRSTQGIPFAAQDGRPVHLFFLLLAPAASSTPYLGRLAELARFLRDHQIRARLQQAESREELARILRDEGQEGNHEQG</sequence>
<reference evidence="3" key="1">
    <citation type="submission" date="2010-02" db="EMBL/GenBank/DDBJ databases">
        <title>Complete sequence of Desulfurivibrio alkaliphilus AHT2.</title>
        <authorList>
            <consortium name="US DOE Joint Genome Institute"/>
            <person name="Pitluck S."/>
            <person name="Chertkov O."/>
            <person name="Detter J.C."/>
            <person name="Han C."/>
            <person name="Tapia R."/>
            <person name="Larimer F."/>
            <person name="Land M."/>
            <person name="Hauser L."/>
            <person name="Kyrpides N."/>
            <person name="Mikhailova N."/>
            <person name="Sorokin D.Y."/>
            <person name="Muyzer G."/>
            <person name="Woyke T."/>
        </authorList>
    </citation>
    <scope>NUCLEOTIDE SEQUENCE [LARGE SCALE GENOMIC DNA]</scope>
    <source>
        <strain evidence="3">DSM 19089 / UNIQEM U267 / AHT2</strain>
    </source>
</reference>
<dbReference type="KEGG" id="dak:DaAHT2_2205"/>
<dbReference type="GO" id="GO:0030295">
    <property type="term" value="F:protein kinase activator activity"/>
    <property type="evidence" value="ECO:0007669"/>
    <property type="project" value="TreeGrafter"/>
</dbReference>
<dbReference type="AlphaFoldDB" id="D6Z6A5"/>
<dbReference type="STRING" id="589865.DaAHT2_2205"/>
<evidence type="ECO:0000313" key="3">
    <source>
        <dbReference type="Proteomes" id="UP000001508"/>
    </source>
</evidence>
<dbReference type="PANTHER" id="PTHR47738">
    <property type="entry name" value="PTS SYSTEM FRUCTOSE-LIKE EIIA COMPONENT-RELATED"/>
    <property type="match status" value="1"/>
</dbReference>
<dbReference type="InterPro" id="IPR051541">
    <property type="entry name" value="PTS_SugarTrans_NitroReg"/>
</dbReference>
<dbReference type="RefSeq" id="WP_013164384.1">
    <property type="nucleotide sequence ID" value="NC_014216.1"/>
</dbReference>
<accession>D6Z6A5</accession>
<protein>
    <submittedName>
        <fullName evidence="2">Putative PTS IIA-like nitrogen-regulatory protein PtsN</fullName>
    </submittedName>
</protein>
<gene>
    <name evidence="2" type="ordered locus">DaAHT2_2205</name>
</gene>
<name>D6Z6A5_DESAT</name>
<dbReference type="InterPro" id="IPR016152">
    <property type="entry name" value="PTrfase/Anion_transptr"/>
</dbReference>
<dbReference type="EMBL" id="CP001940">
    <property type="protein sequence ID" value="ADH86870.1"/>
    <property type="molecule type" value="Genomic_DNA"/>
</dbReference>